<evidence type="ECO:0000313" key="2">
    <source>
        <dbReference type="EMBL" id="MCV2869032.1"/>
    </source>
</evidence>
<dbReference type="RefSeq" id="WP_263734690.1">
    <property type="nucleotide sequence ID" value="NZ_JAOWKY010000002.1"/>
</dbReference>
<accession>A0ABT2ZDE1</accession>
<keyword evidence="3" id="KW-1185">Reference proteome</keyword>
<comment type="caution">
    <text evidence="2">The sequence shown here is derived from an EMBL/GenBank/DDBJ whole genome shotgun (WGS) entry which is preliminary data.</text>
</comment>
<evidence type="ECO:0000256" key="1">
    <source>
        <dbReference type="SAM" id="MobiDB-lite"/>
    </source>
</evidence>
<name>A0ABT2ZDE1_9RHOB</name>
<gene>
    <name evidence="2" type="ORF">OEW28_10375</name>
</gene>
<proteinExistence type="predicted"/>
<sequence length="1028" mass="112368">MPDAAAEASSHLDSFRGLLNDVAMDASVTTASLKDANEAIFEVMLSGKYAGRAVYFTFDVQEAQEIAKRLGVDEDSVEELCASLVGDALDRGRNPFLTVSREARRWASEGMVGPPPFLALLHVMSHAAELMANDGEYAANAYYPRLASLVGGSSGNLRDQGKQTELFWRLLETWLAENDYELGRPTASARGTWKYVGLAMSQAIVRSTDRAAMHDLFDTYGFSNGDRLTVADIYPYVDDWIRSSNSTARLRKAWEQKELRDRVCEIAIDEFQDWSNDILGSPTGQAKEHSRRLTLVAQVLPSFPKQRLSLHLGRSMELSEPVTGLVDAAGNSFDISNSTFGAFATISPNPMGRNNSGLASSISLNGSSYHLRWSSGLVIPLTKSSEGPYWTEIARVSIGTEIIVLVRNKKTLVEALENLLAATSTGEATYLTSQELDGIPDGWRLYKDVRIIRAADWEVDTDLEPLIPMSEGAGFVISGGLQLARGVWHSKAPPAVDLVTDSGPTRLEAQRPSIGGLQLARESRSDSRICSLPMQDLGDASYTVRGYTGTKQVAETLVVLRSAERARPLDRQMVGRLAHGEVFSAKEPPAEGFPCMIRGFIVSPKPPAVEHHAKVDADGMEKVPIADGVLDDEENGFADEDVVAIQSQSCAARGHHIWRCESAPVEAIASGLRKVMSTPLKMECVDCHLAVIARNRGRKKKKPEEVRSPIAHKSTRGKWDRPPKAVDLDFDLLFDALCFLGSGSWGRMDRLLVGQDIPPWTLGEMAGAWASLGLIDVSYAPGTHRPKKWSVPPPAVCATEDGQGFFSGFRCDPLIDLALEELVGLGGTASVIEQEGAPRHIGFRNVDLGDLAERIGALEDPLGRSFSIVEQPALDLVRAITSLPGLEASLVPISTGASPRHLQFFDIEGARWRRAEAISGEGAYRFDHAGRVYVYRGADGREFMGPQQVIKLLAARQRGSRLHRYNEQSREFTSTRGAEPVGLLARALVACSGRLPRKDDSGLTIYENVRPEIGQAVLFNLYSRKLIE</sequence>
<evidence type="ECO:0000313" key="3">
    <source>
        <dbReference type="Proteomes" id="UP001652542"/>
    </source>
</evidence>
<organism evidence="2 3">
    <name type="scientific">Albidovulum marisflavi</name>
    <dbReference type="NCBI Taxonomy" id="2984159"/>
    <lineage>
        <taxon>Bacteria</taxon>
        <taxon>Pseudomonadati</taxon>
        <taxon>Pseudomonadota</taxon>
        <taxon>Alphaproteobacteria</taxon>
        <taxon>Rhodobacterales</taxon>
        <taxon>Paracoccaceae</taxon>
        <taxon>Albidovulum</taxon>
    </lineage>
</organism>
<protein>
    <submittedName>
        <fullName evidence="2">Uncharacterized protein</fullName>
    </submittedName>
</protein>
<reference evidence="2 3" key="1">
    <citation type="submission" date="2022-10" db="EMBL/GenBank/DDBJ databases">
        <title>Defluviimonas sp. nov., isolated from ocean surface water.</title>
        <authorList>
            <person name="He W."/>
            <person name="Wang L."/>
            <person name="Zhang D.-F."/>
        </authorList>
    </citation>
    <scope>NUCLEOTIDE SEQUENCE [LARGE SCALE GENOMIC DNA]</scope>
    <source>
        <strain evidence="2 3">WL0002</strain>
    </source>
</reference>
<dbReference type="Proteomes" id="UP001652542">
    <property type="component" value="Unassembled WGS sequence"/>
</dbReference>
<dbReference type="EMBL" id="JAOWKY010000002">
    <property type="protein sequence ID" value="MCV2869032.1"/>
    <property type="molecule type" value="Genomic_DNA"/>
</dbReference>
<feature type="region of interest" description="Disordered" evidence="1">
    <location>
        <begin position="698"/>
        <end position="720"/>
    </location>
</feature>